<feature type="domain" description="EGF-like" evidence="4">
    <location>
        <begin position="53"/>
        <end position="94"/>
    </location>
</feature>
<proteinExistence type="predicted"/>
<evidence type="ECO:0000259" key="4">
    <source>
        <dbReference type="SMART" id="SM00181"/>
    </source>
</evidence>
<dbReference type="WBParaSite" id="PSAMB.scaffold1364size32511.g12726.t1">
    <property type="protein sequence ID" value="PSAMB.scaffold1364size32511.g12726.t1"/>
    <property type="gene ID" value="PSAMB.scaffold1364size32511.g12726"/>
</dbReference>
<evidence type="ECO:0000313" key="5">
    <source>
        <dbReference type="Proteomes" id="UP000887566"/>
    </source>
</evidence>
<evidence type="ECO:0000256" key="2">
    <source>
        <dbReference type="ARBA" id="ARBA00023157"/>
    </source>
</evidence>
<keyword evidence="5" id="KW-1185">Reference proteome</keyword>
<dbReference type="InterPro" id="IPR000742">
    <property type="entry name" value="EGF"/>
</dbReference>
<keyword evidence="1" id="KW-0722">Serine protease inhibitor</keyword>
<feature type="signal peptide" evidence="3">
    <location>
        <begin position="1"/>
        <end position="19"/>
    </location>
</feature>
<keyword evidence="3" id="KW-0732">Signal</keyword>
<organism evidence="5 6">
    <name type="scientific">Plectus sambesii</name>
    <dbReference type="NCBI Taxonomy" id="2011161"/>
    <lineage>
        <taxon>Eukaryota</taxon>
        <taxon>Metazoa</taxon>
        <taxon>Ecdysozoa</taxon>
        <taxon>Nematoda</taxon>
        <taxon>Chromadorea</taxon>
        <taxon>Plectida</taxon>
        <taxon>Plectina</taxon>
        <taxon>Plectoidea</taxon>
        <taxon>Plectidae</taxon>
        <taxon>Plectus</taxon>
    </lineage>
</organism>
<dbReference type="GO" id="GO:0004867">
    <property type="term" value="F:serine-type endopeptidase inhibitor activity"/>
    <property type="evidence" value="ECO:0007669"/>
    <property type="project" value="UniProtKB-KW"/>
</dbReference>
<protein>
    <submittedName>
        <fullName evidence="6">EGF-like domain-containing protein</fullName>
    </submittedName>
</protein>
<dbReference type="PANTHER" id="PTHR23259">
    <property type="entry name" value="RIDDLE"/>
    <property type="match status" value="1"/>
</dbReference>
<dbReference type="Proteomes" id="UP000887566">
    <property type="component" value="Unplaced"/>
</dbReference>
<name>A0A914UZ89_9BILA</name>
<dbReference type="SUPFAM" id="SSF57567">
    <property type="entry name" value="Serine protease inhibitors"/>
    <property type="match status" value="2"/>
</dbReference>
<dbReference type="Gene3D" id="2.10.25.10">
    <property type="entry name" value="Laminin"/>
    <property type="match status" value="2"/>
</dbReference>
<keyword evidence="1" id="KW-0646">Protease inhibitor</keyword>
<reference evidence="6" key="1">
    <citation type="submission" date="2022-11" db="UniProtKB">
        <authorList>
            <consortium name="WormBaseParasite"/>
        </authorList>
    </citation>
    <scope>IDENTIFICATION</scope>
</reference>
<accession>A0A914UZ89</accession>
<evidence type="ECO:0000313" key="6">
    <source>
        <dbReference type="WBParaSite" id="PSAMB.scaffold1364size32511.g12726.t1"/>
    </source>
</evidence>
<dbReference type="InterPro" id="IPR036084">
    <property type="entry name" value="Ser_inhib-like_sf"/>
</dbReference>
<dbReference type="InterPro" id="IPR051368">
    <property type="entry name" value="SerProtInhib-TIL_Domain"/>
</dbReference>
<dbReference type="PANTHER" id="PTHR23259:SF82">
    <property type="entry name" value="SERINE PROTEASE INHIBITOR 1 PROTEIN"/>
    <property type="match status" value="1"/>
</dbReference>
<dbReference type="SMART" id="SM00181">
    <property type="entry name" value="EGF"/>
    <property type="match status" value="2"/>
</dbReference>
<feature type="domain" description="EGF-like" evidence="4">
    <location>
        <begin position="132"/>
        <end position="178"/>
    </location>
</feature>
<evidence type="ECO:0000256" key="3">
    <source>
        <dbReference type="SAM" id="SignalP"/>
    </source>
</evidence>
<keyword evidence="2" id="KW-1015">Disulfide bond</keyword>
<dbReference type="AlphaFoldDB" id="A0A914UZ89"/>
<evidence type="ECO:0000256" key="1">
    <source>
        <dbReference type="ARBA" id="ARBA00022900"/>
    </source>
</evidence>
<sequence length="190" mass="20151">MMNAITFVLLAVIALSAYAIPIVPDLLPLKKCDKGGETDCGLVAVSLRCEKTGCEHTNVCAHVCTSVLDSVLNVLTGQCVCKEGYYRDQNGLCISLETCLDADADARKRRGASNTCNKEHETDCGLVEASLRCEQKCGDNTQVCVNVCSGLLGDILGQLTGQCVCEQGYFRDRDGLCVSANLCAIGTVSG</sequence>
<feature type="chain" id="PRO_5037941055" evidence="3">
    <location>
        <begin position="20"/>
        <end position="190"/>
    </location>
</feature>